<dbReference type="InterPro" id="IPR014284">
    <property type="entry name" value="RNA_pol_sigma-70_dom"/>
</dbReference>
<dbReference type="NCBIfam" id="TIGR02937">
    <property type="entry name" value="sigma70-ECF"/>
    <property type="match status" value="1"/>
</dbReference>
<dbReference type="InterPro" id="IPR013325">
    <property type="entry name" value="RNA_pol_sigma_r2"/>
</dbReference>
<dbReference type="InterPro" id="IPR036388">
    <property type="entry name" value="WH-like_DNA-bd_sf"/>
</dbReference>
<organism evidence="8 9">
    <name type="scientific">Geodermatophilus siccatus</name>
    <dbReference type="NCBI Taxonomy" id="1137991"/>
    <lineage>
        <taxon>Bacteria</taxon>
        <taxon>Bacillati</taxon>
        <taxon>Actinomycetota</taxon>
        <taxon>Actinomycetes</taxon>
        <taxon>Geodermatophilales</taxon>
        <taxon>Geodermatophilaceae</taxon>
        <taxon>Geodermatophilus</taxon>
    </lineage>
</organism>
<evidence type="ECO:0000313" key="9">
    <source>
        <dbReference type="Proteomes" id="UP000198680"/>
    </source>
</evidence>
<dbReference type="AlphaFoldDB" id="A0A1G9NSJ4"/>
<dbReference type="GO" id="GO:0006352">
    <property type="term" value="P:DNA-templated transcription initiation"/>
    <property type="evidence" value="ECO:0007669"/>
    <property type="project" value="InterPro"/>
</dbReference>
<keyword evidence="3" id="KW-0731">Sigma factor</keyword>
<dbReference type="EMBL" id="FNHE01000002">
    <property type="protein sequence ID" value="SDL89344.1"/>
    <property type="molecule type" value="Genomic_DNA"/>
</dbReference>
<feature type="domain" description="RNA polymerase sigma-70 region 2" evidence="7">
    <location>
        <begin position="25"/>
        <end position="92"/>
    </location>
</feature>
<comment type="similarity">
    <text evidence="1">Belongs to the sigma-70 factor family. ECF subfamily.</text>
</comment>
<dbReference type="PANTHER" id="PTHR43133:SF8">
    <property type="entry name" value="RNA POLYMERASE SIGMA FACTOR HI_1459-RELATED"/>
    <property type="match status" value="1"/>
</dbReference>
<dbReference type="InterPro" id="IPR007627">
    <property type="entry name" value="RNA_pol_sigma70_r2"/>
</dbReference>
<dbReference type="InterPro" id="IPR039425">
    <property type="entry name" value="RNA_pol_sigma-70-like"/>
</dbReference>
<dbReference type="STRING" id="1137991.SAMN05660642_01161"/>
<dbReference type="Proteomes" id="UP000198680">
    <property type="component" value="Unassembled WGS sequence"/>
</dbReference>
<evidence type="ECO:0000313" key="8">
    <source>
        <dbReference type="EMBL" id="SDL89344.1"/>
    </source>
</evidence>
<dbReference type="GO" id="GO:0003677">
    <property type="term" value="F:DNA binding"/>
    <property type="evidence" value="ECO:0007669"/>
    <property type="project" value="UniProtKB-KW"/>
</dbReference>
<proteinExistence type="inferred from homology"/>
<dbReference type="Pfam" id="PF13412">
    <property type="entry name" value="HTH_24"/>
    <property type="match status" value="1"/>
</dbReference>
<evidence type="ECO:0000256" key="5">
    <source>
        <dbReference type="ARBA" id="ARBA00023163"/>
    </source>
</evidence>
<keyword evidence="9" id="KW-1185">Reference proteome</keyword>
<dbReference type="RefSeq" id="WP_091214974.1">
    <property type="nucleotide sequence ID" value="NZ_FNHE01000002.1"/>
</dbReference>
<name>A0A1G9NSJ4_9ACTN</name>
<evidence type="ECO:0000256" key="1">
    <source>
        <dbReference type="ARBA" id="ARBA00010641"/>
    </source>
</evidence>
<reference evidence="9" key="1">
    <citation type="submission" date="2016-10" db="EMBL/GenBank/DDBJ databases">
        <authorList>
            <person name="Varghese N."/>
            <person name="Submissions S."/>
        </authorList>
    </citation>
    <scope>NUCLEOTIDE SEQUENCE [LARGE SCALE GENOMIC DNA]</scope>
    <source>
        <strain evidence="9">DSM 45419</strain>
    </source>
</reference>
<dbReference type="InterPro" id="IPR013324">
    <property type="entry name" value="RNA_pol_sigma_r3/r4-like"/>
</dbReference>
<feature type="region of interest" description="Disordered" evidence="6">
    <location>
        <begin position="189"/>
        <end position="210"/>
    </location>
</feature>
<dbReference type="Gene3D" id="1.10.10.10">
    <property type="entry name" value="Winged helix-like DNA-binding domain superfamily/Winged helix DNA-binding domain"/>
    <property type="match status" value="1"/>
</dbReference>
<dbReference type="Pfam" id="PF04542">
    <property type="entry name" value="Sigma70_r2"/>
    <property type="match status" value="1"/>
</dbReference>
<protein>
    <submittedName>
        <fullName evidence="8">RNA polymerase sigma factor, sigma-70 family</fullName>
    </submittedName>
</protein>
<accession>A0A1G9NSJ4</accession>
<evidence type="ECO:0000256" key="2">
    <source>
        <dbReference type="ARBA" id="ARBA00023015"/>
    </source>
</evidence>
<dbReference type="Gene3D" id="1.10.1740.10">
    <property type="match status" value="1"/>
</dbReference>
<keyword evidence="2" id="KW-0805">Transcription regulation</keyword>
<dbReference type="SUPFAM" id="SSF88659">
    <property type="entry name" value="Sigma3 and sigma4 domains of RNA polymerase sigma factors"/>
    <property type="match status" value="1"/>
</dbReference>
<dbReference type="OrthoDB" id="265863at2"/>
<gene>
    <name evidence="8" type="ORF">SAMN05660642_01161</name>
</gene>
<dbReference type="PANTHER" id="PTHR43133">
    <property type="entry name" value="RNA POLYMERASE ECF-TYPE SIGMA FACTO"/>
    <property type="match status" value="1"/>
</dbReference>
<sequence length="210" mass="23664">MLVDDDVPQLVTAASRGDQGAWNAIVDRYLPLVYSVTRAYRLARSDAEDVNQTVWLRLVEHLDHLREPRALPKWILTTARHECSRLTRAGRREQPVDPLTDRTLDAAVDDEVVEAELLRVERQQALRDGLAQLRPADRRLLELLAEDPPRTYREISELTGMPIGSIGPTRARCLERLRETPAVRALLAGESAAAHTGGDRDERAPTAQRR</sequence>
<dbReference type="SUPFAM" id="SSF88946">
    <property type="entry name" value="Sigma2 domain of RNA polymerase sigma factors"/>
    <property type="match status" value="1"/>
</dbReference>
<evidence type="ECO:0000256" key="6">
    <source>
        <dbReference type="SAM" id="MobiDB-lite"/>
    </source>
</evidence>
<evidence type="ECO:0000256" key="3">
    <source>
        <dbReference type="ARBA" id="ARBA00023082"/>
    </source>
</evidence>
<evidence type="ECO:0000259" key="7">
    <source>
        <dbReference type="Pfam" id="PF04542"/>
    </source>
</evidence>
<keyword evidence="5" id="KW-0804">Transcription</keyword>
<keyword evidence="4" id="KW-0238">DNA-binding</keyword>
<evidence type="ECO:0000256" key="4">
    <source>
        <dbReference type="ARBA" id="ARBA00023125"/>
    </source>
</evidence>
<dbReference type="GO" id="GO:0016987">
    <property type="term" value="F:sigma factor activity"/>
    <property type="evidence" value="ECO:0007669"/>
    <property type="project" value="UniProtKB-KW"/>
</dbReference>